<reference evidence="2" key="1">
    <citation type="journal article" date="2019" name="Lett. Appl. Microbiol.">
        <title>A case of 'blown pack' spoilage of vacuum-packaged pork likely associated with Clostridium estertheticum in Canada.</title>
        <authorList>
            <person name="Zhang P."/>
            <person name="Ward P."/>
            <person name="McMullen L.M."/>
            <person name="Yang X."/>
        </authorList>
    </citation>
    <scope>NUCLEOTIDE SEQUENCE [LARGE SCALE GENOMIC DNA]</scope>
    <source>
        <strain evidence="2">MA19</strain>
    </source>
</reference>
<dbReference type="InterPro" id="IPR002508">
    <property type="entry name" value="MurNAc-LAA_cat"/>
</dbReference>
<dbReference type="PANTHER" id="PTHR30404">
    <property type="entry name" value="N-ACETYLMURAMOYL-L-ALANINE AMIDASE"/>
    <property type="match status" value="1"/>
</dbReference>
<dbReference type="RefSeq" id="WP_152752914.1">
    <property type="nucleotide sequence ID" value="NZ_SPSE01000036.1"/>
</dbReference>
<evidence type="ECO:0000313" key="2">
    <source>
        <dbReference type="EMBL" id="MPQ63419.1"/>
    </source>
</evidence>
<evidence type="ECO:0000313" key="3">
    <source>
        <dbReference type="Proteomes" id="UP000342249"/>
    </source>
</evidence>
<gene>
    <name evidence="2" type="ORF">E4V82_15035</name>
</gene>
<dbReference type="PANTHER" id="PTHR30404:SF8">
    <property type="entry name" value="AUTOLYSIN PH-RELATED"/>
    <property type="match status" value="1"/>
</dbReference>
<evidence type="ECO:0000259" key="1">
    <source>
        <dbReference type="SMART" id="SM00646"/>
    </source>
</evidence>
<dbReference type="SUPFAM" id="SSF53187">
    <property type="entry name" value="Zn-dependent exopeptidases"/>
    <property type="match status" value="1"/>
</dbReference>
<comment type="caution">
    <text evidence="2">The sequence shown here is derived from an EMBL/GenBank/DDBJ whole genome shotgun (WGS) entry which is preliminary data.</text>
</comment>
<dbReference type="SMART" id="SM00646">
    <property type="entry name" value="Ami_3"/>
    <property type="match status" value="1"/>
</dbReference>
<name>A0A5N7J3V2_9CLOT</name>
<dbReference type="CDD" id="cd02696">
    <property type="entry name" value="MurNAc-LAA"/>
    <property type="match status" value="1"/>
</dbReference>
<accession>A0A5N7J3V2</accession>
<proteinExistence type="predicted"/>
<dbReference type="InterPro" id="IPR050695">
    <property type="entry name" value="N-acetylmuramoyl_amidase_3"/>
</dbReference>
<dbReference type="Proteomes" id="UP000342249">
    <property type="component" value="Unassembled WGS sequence"/>
</dbReference>
<dbReference type="AlphaFoldDB" id="A0A5N7J3V2"/>
<dbReference type="GO" id="GO:0030288">
    <property type="term" value="C:outer membrane-bounded periplasmic space"/>
    <property type="evidence" value="ECO:0007669"/>
    <property type="project" value="TreeGrafter"/>
</dbReference>
<dbReference type="Pfam" id="PF01520">
    <property type="entry name" value="Amidase_3"/>
    <property type="match status" value="1"/>
</dbReference>
<protein>
    <submittedName>
        <fullName evidence="2">N-acetylmuramoyl-L-alanine amidase</fullName>
    </submittedName>
</protein>
<feature type="domain" description="MurNAc-LAA" evidence="1">
    <location>
        <begin position="65"/>
        <end position="166"/>
    </location>
</feature>
<organism evidence="2 3">
    <name type="scientific">Clostridium estertheticum</name>
    <dbReference type="NCBI Taxonomy" id="238834"/>
    <lineage>
        <taxon>Bacteria</taxon>
        <taxon>Bacillati</taxon>
        <taxon>Bacillota</taxon>
        <taxon>Clostridia</taxon>
        <taxon>Eubacteriales</taxon>
        <taxon>Clostridiaceae</taxon>
        <taxon>Clostridium</taxon>
    </lineage>
</organism>
<dbReference type="GO" id="GO:0009253">
    <property type="term" value="P:peptidoglycan catabolic process"/>
    <property type="evidence" value="ECO:0007669"/>
    <property type="project" value="InterPro"/>
</dbReference>
<sequence length="168" mass="18490">MKYGIDIGHNCPPSDIGYVGIRKEDELNKEVGVKVIAKLKELNHEVVYCTPSADSSLSNSLYRRVNKANEENVDLYVSIHFNGGRGDGTEVFAISESSKKAAKRVVDEIAQLGYVNRGVKDGSFLYLLKNTKMPAILVEGGFLNSKDDMERFNAENIANAIVNGITTF</sequence>
<dbReference type="EMBL" id="SPSF01000035">
    <property type="protein sequence ID" value="MPQ63419.1"/>
    <property type="molecule type" value="Genomic_DNA"/>
</dbReference>
<dbReference type="Gene3D" id="3.40.630.40">
    <property type="entry name" value="Zn-dependent exopeptidases"/>
    <property type="match status" value="1"/>
</dbReference>
<dbReference type="GO" id="GO:0008745">
    <property type="term" value="F:N-acetylmuramoyl-L-alanine amidase activity"/>
    <property type="evidence" value="ECO:0007669"/>
    <property type="project" value="InterPro"/>
</dbReference>